<keyword evidence="3" id="KW-0560">Oxidoreductase</keyword>
<evidence type="ECO:0000256" key="3">
    <source>
        <dbReference type="ARBA" id="ARBA00023002"/>
    </source>
</evidence>
<evidence type="ECO:0000256" key="1">
    <source>
        <dbReference type="ARBA" id="ARBA00008056"/>
    </source>
</evidence>
<keyword evidence="4" id="KW-0408">Iron</keyword>
<dbReference type="AlphaFoldDB" id="A0A7J9J887"/>
<evidence type="ECO:0000256" key="4">
    <source>
        <dbReference type="ARBA" id="ARBA00023004"/>
    </source>
</evidence>
<feature type="domain" description="Non-haem dioxygenase N-terminal" evidence="6">
    <location>
        <begin position="5"/>
        <end position="89"/>
    </location>
</feature>
<dbReference type="Pfam" id="PF03171">
    <property type="entry name" value="2OG-FeII_Oxy"/>
    <property type="match status" value="1"/>
</dbReference>
<dbReference type="InterPro" id="IPR044861">
    <property type="entry name" value="IPNS-like_FE2OG_OXY"/>
</dbReference>
<reference evidence="7 8" key="1">
    <citation type="journal article" date="2019" name="Genome Biol. Evol.">
        <title>Insights into the evolution of the New World diploid cottons (Gossypium, subgenus Houzingenia) based on genome sequencing.</title>
        <authorList>
            <person name="Grover C.E."/>
            <person name="Arick M.A. 2nd"/>
            <person name="Thrash A."/>
            <person name="Conover J.L."/>
            <person name="Sanders W.S."/>
            <person name="Peterson D.G."/>
            <person name="Frelichowski J.E."/>
            <person name="Scheffler J.A."/>
            <person name="Scheffler B.E."/>
            <person name="Wendel J.F."/>
        </authorList>
    </citation>
    <scope>NUCLEOTIDE SEQUENCE [LARGE SCALE GENOMIC DNA]</scope>
    <source>
        <strain evidence="7">6</strain>
        <tissue evidence="7">Leaf</tissue>
    </source>
</reference>
<keyword evidence="2" id="KW-0479">Metal-binding</keyword>
<dbReference type="InterPro" id="IPR027443">
    <property type="entry name" value="IPNS-like_sf"/>
</dbReference>
<protein>
    <submittedName>
        <fullName evidence="7">Uncharacterized protein</fullName>
    </submittedName>
</protein>
<name>A0A7J9J887_9ROSI</name>
<dbReference type="PANTHER" id="PTHR10209">
    <property type="entry name" value="OXIDOREDUCTASE, 2OG-FE II OXYGENASE FAMILY PROTEIN"/>
    <property type="match status" value="1"/>
</dbReference>
<feature type="non-terminal residue" evidence="7">
    <location>
        <position position="1"/>
    </location>
</feature>
<accession>A0A7J9J887</accession>
<proteinExistence type="inferred from homology"/>
<evidence type="ECO:0000256" key="2">
    <source>
        <dbReference type="ARBA" id="ARBA00022723"/>
    </source>
</evidence>
<dbReference type="Gene3D" id="2.60.120.330">
    <property type="entry name" value="B-lactam Antibiotic, Isopenicillin N Synthase, Chain"/>
    <property type="match status" value="2"/>
</dbReference>
<comment type="caution">
    <text evidence="7">The sequence shown here is derived from an EMBL/GenBank/DDBJ whole genome shotgun (WGS) entry which is preliminary data.</text>
</comment>
<sequence>DPNLRREIVKKVGEACEKWGFFQIINHGIPVTTLDEMMDGIGRFHEQDKEAKKEFYSRDITRKVYYNSNFDLYLAEATNWRDTLSCVMAPRGPLPQQLPAVCRDIFIEYSNKVMKLGHTLLELFSEALGLNQSYLEDIGCGEGLFLISNDKFISVHHRVLANTRGPRVSVASFFRTHLPPENASRLYGPIKELISQENPPLYRETTTKDFVSNYYSKGLDCKTLQYLKL</sequence>
<dbReference type="PANTHER" id="PTHR10209:SF884">
    <property type="entry name" value="1-AMINOCYCLOPROPANE-1-CARBOXYLATE OXIDASE HOMOLOG 1-LIKE"/>
    <property type="match status" value="1"/>
</dbReference>
<evidence type="ECO:0000313" key="7">
    <source>
        <dbReference type="EMBL" id="MBA0829665.1"/>
    </source>
</evidence>
<organism evidence="7 8">
    <name type="scientific">Gossypium armourianum</name>
    <dbReference type="NCBI Taxonomy" id="34283"/>
    <lineage>
        <taxon>Eukaryota</taxon>
        <taxon>Viridiplantae</taxon>
        <taxon>Streptophyta</taxon>
        <taxon>Embryophyta</taxon>
        <taxon>Tracheophyta</taxon>
        <taxon>Spermatophyta</taxon>
        <taxon>Magnoliopsida</taxon>
        <taxon>eudicotyledons</taxon>
        <taxon>Gunneridae</taxon>
        <taxon>Pentapetalae</taxon>
        <taxon>rosids</taxon>
        <taxon>malvids</taxon>
        <taxon>Malvales</taxon>
        <taxon>Malvaceae</taxon>
        <taxon>Malvoideae</taxon>
        <taxon>Gossypium</taxon>
    </lineage>
</organism>
<dbReference type="GO" id="GO:0016491">
    <property type="term" value="F:oxidoreductase activity"/>
    <property type="evidence" value="ECO:0007669"/>
    <property type="project" value="UniProtKB-KW"/>
</dbReference>
<gene>
    <name evidence="7" type="ORF">Goarm_014256</name>
</gene>
<evidence type="ECO:0000313" key="8">
    <source>
        <dbReference type="Proteomes" id="UP000593575"/>
    </source>
</evidence>
<evidence type="ECO:0000259" key="6">
    <source>
        <dbReference type="Pfam" id="PF14226"/>
    </source>
</evidence>
<dbReference type="InterPro" id="IPR026992">
    <property type="entry name" value="DIOX_N"/>
</dbReference>
<comment type="similarity">
    <text evidence="1">Belongs to the iron/ascorbate-dependent oxidoreductase family.</text>
</comment>
<dbReference type="SUPFAM" id="SSF51197">
    <property type="entry name" value="Clavaminate synthase-like"/>
    <property type="match status" value="1"/>
</dbReference>
<feature type="domain" description="Isopenicillin N synthase-like Fe(2+) 2OG dioxygenase" evidence="5">
    <location>
        <begin position="139"/>
        <end position="175"/>
    </location>
</feature>
<evidence type="ECO:0000259" key="5">
    <source>
        <dbReference type="Pfam" id="PF03171"/>
    </source>
</evidence>
<dbReference type="GO" id="GO:0046872">
    <property type="term" value="F:metal ion binding"/>
    <property type="evidence" value="ECO:0007669"/>
    <property type="project" value="UniProtKB-KW"/>
</dbReference>
<dbReference type="Pfam" id="PF14226">
    <property type="entry name" value="DIOX_N"/>
    <property type="match status" value="1"/>
</dbReference>
<dbReference type="Proteomes" id="UP000593575">
    <property type="component" value="Unassembled WGS sequence"/>
</dbReference>
<keyword evidence="8" id="KW-1185">Reference proteome</keyword>
<dbReference type="EMBL" id="JABFAE010000006">
    <property type="protein sequence ID" value="MBA0829665.1"/>
    <property type="molecule type" value="Genomic_DNA"/>
</dbReference>